<gene>
    <name evidence="3" type="ordered locus">Tsac_0879</name>
</gene>
<dbReference type="KEGG" id="tsh:Tsac_0879"/>
<evidence type="ECO:0000256" key="2">
    <source>
        <dbReference type="SAM" id="SignalP"/>
    </source>
</evidence>
<accession>I3VTQ0</accession>
<dbReference type="STRING" id="1094508.Tsac_0879"/>
<feature type="chain" id="PRO_5039527152" evidence="2">
    <location>
        <begin position="25"/>
        <end position="584"/>
    </location>
</feature>
<dbReference type="RefSeq" id="WP_014757799.1">
    <property type="nucleotide sequence ID" value="NC_017992.1"/>
</dbReference>
<feature type="region of interest" description="Disordered" evidence="1">
    <location>
        <begin position="371"/>
        <end position="412"/>
    </location>
</feature>
<reference evidence="3 4" key="1">
    <citation type="journal article" date="2014" name="Appl. Environ. Microbiol.">
        <title>Profile of Secreted Hydrolases, Associated Proteins, and SlpA in Thermoanaerobacterium saccharolyticum during the Degradation of Hemicellulose.</title>
        <authorList>
            <person name="Currie D.H."/>
            <person name="Guss A.M."/>
            <person name="Herring C.D."/>
            <person name="Giannone R.J."/>
            <person name="Johnson C.M."/>
            <person name="Lankford P.K."/>
            <person name="Brown S.D."/>
            <person name="Hettich R.L."/>
            <person name="Lynd L.R."/>
        </authorList>
    </citation>
    <scope>NUCLEOTIDE SEQUENCE [LARGE SCALE GENOMIC DNA]</scope>
    <source>
        <strain evidence="4">DSM 8691 / JW/SL-YS485</strain>
    </source>
</reference>
<dbReference type="AlphaFoldDB" id="I3VTQ0"/>
<organism evidence="3 4">
    <name type="scientific">Thermoanaerobacterium saccharolyticum (strain DSM 8691 / JW/SL-YS485)</name>
    <dbReference type="NCBI Taxonomy" id="1094508"/>
    <lineage>
        <taxon>Bacteria</taxon>
        <taxon>Bacillati</taxon>
        <taxon>Bacillota</taxon>
        <taxon>Clostridia</taxon>
        <taxon>Thermoanaerobacterales</taxon>
        <taxon>Thermoanaerobacteraceae</taxon>
        <taxon>Thermoanaerobacterium</taxon>
    </lineage>
</organism>
<feature type="compositionally biased region" description="Low complexity" evidence="1">
    <location>
        <begin position="374"/>
        <end position="397"/>
    </location>
</feature>
<proteinExistence type="predicted"/>
<evidence type="ECO:0000313" key="4">
    <source>
        <dbReference type="Proteomes" id="UP000006178"/>
    </source>
</evidence>
<keyword evidence="2" id="KW-0732">Signal</keyword>
<keyword evidence="4" id="KW-1185">Reference proteome</keyword>
<protein>
    <submittedName>
        <fullName evidence="3">Uncharacterized protein</fullName>
    </submittedName>
</protein>
<feature type="signal peptide" evidence="2">
    <location>
        <begin position="1"/>
        <end position="24"/>
    </location>
</feature>
<dbReference type="eggNOG" id="ENOG5033RAY">
    <property type="taxonomic scope" value="Bacteria"/>
</dbReference>
<dbReference type="BioCyc" id="TSAC1094508:GLMA-886-MONOMER"/>
<dbReference type="PATRIC" id="fig|1094508.3.peg.889"/>
<evidence type="ECO:0000313" key="3">
    <source>
        <dbReference type="EMBL" id="AFK85895.1"/>
    </source>
</evidence>
<evidence type="ECO:0000256" key="1">
    <source>
        <dbReference type="SAM" id="MobiDB-lite"/>
    </source>
</evidence>
<sequence length="584" mass="63547">MEKLVKNITAILITIFMLTSTAYAGYTLSNGQTVTWTGGNNIVVTDSSGKVVYSGAGVRSGDHLIPPTLVSSNGTITATITSNDDNDMNGTITVTPSYSIGGTNYYYTGSDSTLVTVNSSGQYGTVSAERNGDRVIPTSYNTDPQMAAAINAAINATGGWYNNSENIGIQYNGNNTNILNGTNLGNANIVGTAQVQIKMPDGTTELVPAVDFEGGWASSGAYVIPYSQLTPDEITQLKKSGAAYDDKTGVFIMQFTKEQQQFSSGVTWQPLVGQVLTNMGFIDNSVETYFQQQGIDYEGITISELAPGSEIMNKLYSYLNQLYEENPDAMWTATVNQDLINYIKNNDPTGFTDLFLNYATHSGVATLVLPGDNSGTSSSTSTGTSTGTSSSSSTTTGISIDNPPEQNTADDVHGTITINKTPNFVFTEYHKDANGYPAYMDITIKWQNIQIGHIMDTPGGKTEIRSNAIVSNVVAFHNIHRYTNYALPSDNYETEYPVEQNLDLAHNQATFRFMYRKAGQTDSTLYFKLYLNGTDKYFCVYVNIPVNGFTTTFFNDGKDHSNYGFDTSNPNYKQTTIQTETITF</sequence>
<name>I3VTQ0_THESW</name>
<dbReference type="Proteomes" id="UP000006178">
    <property type="component" value="Chromosome"/>
</dbReference>
<dbReference type="EMBL" id="CP003184">
    <property type="protein sequence ID" value="AFK85895.1"/>
    <property type="molecule type" value="Genomic_DNA"/>
</dbReference>